<dbReference type="Proteomes" id="UP000008912">
    <property type="component" value="Unassembled WGS sequence"/>
</dbReference>
<reference evidence="1" key="3">
    <citation type="submission" date="2025-09" db="UniProtKB">
        <authorList>
            <consortium name="Ensembl"/>
        </authorList>
    </citation>
    <scope>IDENTIFICATION</scope>
</reference>
<reference evidence="1 2" key="1">
    <citation type="journal article" date="2010" name="Nature">
        <title>The sequence and de novo assembly of the giant panda genome.</title>
        <authorList>
            <person name="Li R."/>
            <person name="Fan W."/>
            <person name="Tian G."/>
            <person name="Zhu H."/>
            <person name="He L."/>
            <person name="Cai J."/>
            <person name="Huang Q."/>
            <person name="Cai Q."/>
            <person name="Li B."/>
            <person name="Bai Y."/>
            <person name="Zhang Z."/>
            <person name="Zhang Y."/>
            <person name="Wang W."/>
            <person name="Li J."/>
            <person name="Wei F."/>
            <person name="Li H."/>
            <person name="Jian M."/>
            <person name="Li J."/>
            <person name="Zhang Z."/>
            <person name="Nielsen R."/>
            <person name="Li D."/>
            <person name="Gu W."/>
            <person name="Yang Z."/>
            <person name="Xuan Z."/>
            <person name="Ryder O.A."/>
            <person name="Leung F.C."/>
            <person name="Zhou Y."/>
            <person name="Cao J."/>
            <person name="Sun X."/>
            <person name="Fu Y."/>
            <person name="Fang X."/>
            <person name="Guo X."/>
            <person name="Wang B."/>
            <person name="Hou R."/>
            <person name="Shen F."/>
            <person name="Mu B."/>
            <person name="Ni P."/>
            <person name="Lin R."/>
            <person name="Qian W."/>
            <person name="Wang G."/>
            <person name="Yu C."/>
            <person name="Nie W."/>
            <person name="Wang J."/>
            <person name="Wu Z."/>
            <person name="Liang H."/>
            <person name="Min J."/>
            <person name="Wu Q."/>
            <person name="Cheng S."/>
            <person name="Ruan J."/>
            <person name="Wang M."/>
            <person name="Shi Z."/>
            <person name="Wen M."/>
            <person name="Liu B."/>
            <person name="Ren X."/>
            <person name="Zheng H."/>
            <person name="Dong D."/>
            <person name="Cook K."/>
            <person name="Shan G."/>
            <person name="Zhang H."/>
            <person name="Kosiol C."/>
            <person name="Xie X."/>
            <person name="Lu Z."/>
            <person name="Zheng H."/>
            <person name="Li Y."/>
            <person name="Steiner C.C."/>
            <person name="Lam T.T."/>
            <person name="Lin S."/>
            <person name="Zhang Q."/>
            <person name="Li G."/>
            <person name="Tian J."/>
            <person name="Gong T."/>
            <person name="Liu H."/>
            <person name="Zhang D."/>
            <person name="Fang L."/>
            <person name="Ye C."/>
            <person name="Zhang J."/>
            <person name="Hu W."/>
            <person name="Xu A."/>
            <person name="Ren Y."/>
            <person name="Zhang G."/>
            <person name="Bruford M.W."/>
            <person name="Li Q."/>
            <person name="Ma L."/>
            <person name="Guo Y."/>
            <person name="An N."/>
            <person name="Hu Y."/>
            <person name="Zheng Y."/>
            <person name="Shi Y."/>
            <person name="Li Z."/>
            <person name="Liu Q."/>
            <person name="Chen Y."/>
            <person name="Zhao J."/>
            <person name="Qu N."/>
            <person name="Zhao S."/>
            <person name="Tian F."/>
            <person name="Wang X."/>
            <person name="Wang H."/>
            <person name="Xu L."/>
            <person name="Liu X."/>
            <person name="Vinar T."/>
            <person name="Wang Y."/>
            <person name="Lam T.W."/>
            <person name="Yiu S.M."/>
            <person name="Liu S."/>
            <person name="Zhang H."/>
            <person name="Li D."/>
            <person name="Huang Y."/>
            <person name="Wang X."/>
            <person name="Yang G."/>
            <person name="Jiang Z."/>
            <person name="Wang J."/>
            <person name="Qin N."/>
            <person name="Li L."/>
            <person name="Li J."/>
            <person name="Bolund L."/>
            <person name="Kristiansen K."/>
            <person name="Wong G.K."/>
            <person name="Olson M."/>
            <person name="Zhang X."/>
            <person name="Li S."/>
            <person name="Yang H."/>
            <person name="Wang J."/>
            <person name="Wang J."/>
        </authorList>
    </citation>
    <scope>NUCLEOTIDE SEQUENCE [LARGE SCALE GENOMIC DNA]</scope>
</reference>
<keyword evidence="2" id="KW-1185">Reference proteome</keyword>
<dbReference type="AlphaFoldDB" id="A0A7N5K3D7"/>
<organism evidence="1 2">
    <name type="scientific">Ailuropoda melanoleuca</name>
    <name type="common">Giant panda</name>
    <dbReference type="NCBI Taxonomy" id="9646"/>
    <lineage>
        <taxon>Eukaryota</taxon>
        <taxon>Metazoa</taxon>
        <taxon>Chordata</taxon>
        <taxon>Craniata</taxon>
        <taxon>Vertebrata</taxon>
        <taxon>Euteleostomi</taxon>
        <taxon>Mammalia</taxon>
        <taxon>Eutheria</taxon>
        <taxon>Laurasiatheria</taxon>
        <taxon>Carnivora</taxon>
        <taxon>Caniformia</taxon>
        <taxon>Ursidae</taxon>
        <taxon>Ailuropoda</taxon>
    </lineage>
</organism>
<protein>
    <submittedName>
        <fullName evidence="1">Uncharacterized protein</fullName>
    </submittedName>
</protein>
<sequence>MGRQAIIHTIIVGKMEIVLPAMYMMKRFMGICLRGPKAMSQIRSVSCTLVSGTCLSK</sequence>
<accession>A0A7N5K3D7</accession>
<dbReference type="InParanoid" id="A0A7N5K3D7"/>
<proteinExistence type="predicted"/>
<dbReference type="GeneTree" id="ENSGT01140000282656"/>
<reference evidence="1" key="2">
    <citation type="submission" date="2025-08" db="UniProtKB">
        <authorList>
            <consortium name="Ensembl"/>
        </authorList>
    </citation>
    <scope>IDENTIFICATION</scope>
</reference>
<evidence type="ECO:0000313" key="1">
    <source>
        <dbReference type="Ensembl" id="ENSAMEP00000034449.1"/>
    </source>
</evidence>
<name>A0A7N5K3D7_AILME</name>
<evidence type="ECO:0000313" key="2">
    <source>
        <dbReference type="Proteomes" id="UP000008912"/>
    </source>
</evidence>
<dbReference type="Ensembl" id="ENSAMET00000029450.1">
    <property type="protein sequence ID" value="ENSAMEP00000034449.1"/>
    <property type="gene ID" value="ENSAMEG00000026610.1"/>
</dbReference>